<dbReference type="Pfam" id="PF14200">
    <property type="entry name" value="RicinB_lectin_2"/>
    <property type="match status" value="1"/>
</dbReference>
<accession>A0A060BKG8</accession>
<protein>
    <submittedName>
        <fullName evidence="2">CAZy families GH16|CBM13 protein</fullName>
    </submittedName>
</protein>
<dbReference type="EMBL" id="KF117443">
    <property type="protein sequence ID" value="AIA84698.1"/>
    <property type="molecule type" value="Genomic_DNA"/>
</dbReference>
<organism evidence="2">
    <name type="scientific">uncultured Bacillus sp</name>
    <dbReference type="NCBI Taxonomy" id="83428"/>
    <lineage>
        <taxon>Bacteria</taxon>
        <taxon>Bacillati</taxon>
        <taxon>Bacillota</taxon>
        <taxon>Bacilli</taxon>
        <taxon>Bacillales</taxon>
        <taxon>Bacillaceae</taxon>
        <taxon>Bacillus</taxon>
        <taxon>environmental samples</taxon>
    </lineage>
</organism>
<evidence type="ECO:0000313" key="2">
    <source>
        <dbReference type="EMBL" id="AIA84698.1"/>
    </source>
</evidence>
<dbReference type="InterPro" id="IPR000772">
    <property type="entry name" value="Ricin_B_lectin"/>
</dbReference>
<name>A0A060BKG8_9BACI</name>
<proteinExistence type="predicted"/>
<dbReference type="SUPFAM" id="SSF50370">
    <property type="entry name" value="Ricin B-like lectins"/>
    <property type="match status" value="1"/>
</dbReference>
<dbReference type="InterPro" id="IPR035992">
    <property type="entry name" value="Ricin_B-like_lectins"/>
</dbReference>
<dbReference type="Gene3D" id="2.80.10.50">
    <property type="match status" value="2"/>
</dbReference>
<feature type="domain" description="Ricin B lectin" evidence="1">
    <location>
        <begin position="22"/>
        <end position="99"/>
    </location>
</feature>
<feature type="non-terminal residue" evidence="2">
    <location>
        <position position="1"/>
    </location>
</feature>
<dbReference type="CDD" id="cd00161">
    <property type="entry name" value="beta-trefoil_Ricin-like"/>
    <property type="match status" value="1"/>
</dbReference>
<dbReference type="AlphaFoldDB" id="A0A060BKG8"/>
<evidence type="ECO:0000259" key="1">
    <source>
        <dbReference type="Pfam" id="PF14200"/>
    </source>
</evidence>
<reference evidence="2" key="1">
    <citation type="journal article" date="2013" name="Environ. Microbiol.">
        <title>Seasonally variable intestinal metagenomes of the red palm weevil (Rhynchophorus ferrugineus).</title>
        <authorList>
            <person name="Jia S."/>
            <person name="Zhang X."/>
            <person name="Zhang G."/>
            <person name="Yin A."/>
            <person name="Zhang S."/>
            <person name="Li F."/>
            <person name="Wang L."/>
            <person name="Zhao D."/>
            <person name="Yun Q."/>
            <person name="Tala"/>
            <person name="Wang J."/>
            <person name="Sun G."/>
            <person name="Baabdullah M."/>
            <person name="Yu X."/>
            <person name="Hu S."/>
            <person name="Al-Mssallem I.S."/>
            <person name="Yu J."/>
        </authorList>
    </citation>
    <scope>NUCLEOTIDE SEQUENCE</scope>
</reference>
<sequence length="129" mass="13745">RTSRCIESNAYDCPIVTVSYDGTTGYYSMKTFSGKSLDVAGASTINEANVQQYESNGSLAQKWAIEKVGEGYVVRSACSGLALDVANASTASGANVQMYVVNGDSRANMEIQHSKIVFVKRAVHHLVGA</sequence>